<keyword evidence="4" id="KW-0539">Nucleus</keyword>
<dbReference type="InterPro" id="IPR001138">
    <property type="entry name" value="Zn2Cys6_DnaBD"/>
</dbReference>
<feature type="compositionally biased region" description="Polar residues" evidence="5">
    <location>
        <begin position="155"/>
        <end position="165"/>
    </location>
</feature>
<dbReference type="InterPro" id="IPR050987">
    <property type="entry name" value="AtrR-like"/>
</dbReference>
<dbReference type="AlphaFoldDB" id="A0A9W9B4Q3"/>
<feature type="compositionally biased region" description="Low complexity" evidence="5">
    <location>
        <begin position="552"/>
        <end position="570"/>
    </location>
</feature>
<feature type="compositionally biased region" description="Pro residues" evidence="5">
    <location>
        <begin position="174"/>
        <end position="185"/>
    </location>
</feature>
<sequence>MSRDSSGSFTSSNSAALHQSSGQLLNLPTSTSSAPSPSSSSHSYPDATSAPPLPPLQVVPAPPPDRPKRKRLARACNSCHKSKRRCDGTAPCSNCYFASKPCIYTDSSGRTVPAPRAAAIGPGNIPPNAGTGSNVQHHIDRTQHMGAQDAHPSIGNRSFRPQHSSYGHAGPPYYLQPPSLPPLLPHPQQTQPLSSSHEHSYLHSTQSSSSNVYAISSVPRHEWDGNESSSSSSLLSHPEHLSRKRQRQDNTDVASPVSLDTNWHKENEYQQTVDLSGRRSATFETTPAGGYATRPSIVLEPALTRELTNLFFTHSHPMVMIIHKPSFTNAVTMNQVPMYLLYAVCALASRHSKQPSLAATPRRLSGRHFADEAVRLMFEIPKKLNPDYITGKNRDAAEEPPSMDDLYRGVLVLPASLYTAQTLCLLTVYELLAWEQKPSTAPRHFTRAGGSTDQDPKLISPQGERFRQLTLQMLQELGVHRPTYPLLTPVPSQAFIEESIEKECVRRIFWLIYILDCMREIYYQGEGQLRGGSGRGYHSGGNPNGEISSHPTSAQGGAEATGGSQASTTAASLPQFTSTTIDPSFDTPPFSHYNASMSFSPSKRAFSNGFIGFSSEELRVRLPVDETSFEMGAVHECLPEYLYLPFAPVPSTYLPSHKATATGSELAQTIRILSIYNKIERTLDGLYQPPLLATNSDPISFSKHHVRHYQARASLSSALIEDHELFSVWDESHPSVLRWDEGENVVVQKSMLETNSNTGAWCFCLIALLEASCIMGLGMGRRAVHGESWPHREDSATTKDVDNPGSMASNVGARIGIDQVDPEPNWWKVSHRKDRPGETDLDWGVRRLDSVLETLGERAAYSAAMGAWIWPLMKYMHRDDEKIQKGLDGFEEFCGVRMDKLAGNHWGASSTRTGRYGEPGDTEMADATSLSAEPPFTTHQYGHIHQPVLDSQTSNSSAPVTSASSTYIGSENQLPLLQMQKTTLPSLKSSGLLDWSSRSSLGSHPGPATLHDHSLVQLNVGTVHPNAYTGSASPTRTSGSLINPTASSTISGPLVASEPSPSTETVDTSLCIPSAPCGTSNTQPGRSGLSWMMNE</sequence>
<feature type="compositionally biased region" description="Gly residues" evidence="5">
    <location>
        <begin position="534"/>
        <end position="543"/>
    </location>
</feature>
<reference evidence="7" key="2">
    <citation type="journal article" date="2023" name="Proc. Natl. Acad. Sci. U.S.A.">
        <title>A global phylogenomic analysis of the shiitake genus Lentinula.</title>
        <authorList>
            <person name="Sierra-Patev S."/>
            <person name="Min B."/>
            <person name="Naranjo-Ortiz M."/>
            <person name="Looney B."/>
            <person name="Konkel Z."/>
            <person name="Slot J.C."/>
            <person name="Sakamoto Y."/>
            <person name="Steenwyk J.L."/>
            <person name="Rokas A."/>
            <person name="Carro J."/>
            <person name="Camarero S."/>
            <person name="Ferreira P."/>
            <person name="Molpeceres G."/>
            <person name="Ruiz-Duenas F.J."/>
            <person name="Serrano A."/>
            <person name="Henrissat B."/>
            <person name="Drula E."/>
            <person name="Hughes K.W."/>
            <person name="Mata J.L."/>
            <person name="Ishikawa N.K."/>
            <person name="Vargas-Isla R."/>
            <person name="Ushijima S."/>
            <person name="Smith C.A."/>
            <person name="Donoghue J."/>
            <person name="Ahrendt S."/>
            <person name="Andreopoulos W."/>
            <person name="He G."/>
            <person name="LaButti K."/>
            <person name="Lipzen A."/>
            <person name="Ng V."/>
            <person name="Riley R."/>
            <person name="Sandor L."/>
            <person name="Barry K."/>
            <person name="Martinez A.T."/>
            <person name="Xiao Y."/>
            <person name="Gibbons J.G."/>
            <person name="Terashima K."/>
            <person name="Grigoriev I.V."/>
            <person name="Hibbett D."/>
        </authorList>
    </citation>
    <scope>NUCLEOTIDE SEQUENCE</scope>
    <source>
        <strain evidence="7">Sp2 HRB7682 ss15</strain>
    </source>
</reference>
<keyword evidence="2" id="KW-0479">Metal-binding</keyword>
<feature type="compositionally biased region" description="Pro residues" evidence="5">
    <location>
        <begin position="51"/>
        <end position="64"/>
    </location>
</feature>
<feature type="domain" description="Zn(2)-C6 fungal-type" evidence="6">
    <location>
        <begin position="75"/>
        <end position="104"/>
    </location>
</feature>
<feature type="region of interest" description="Disordered" evidence="5">
    <location>
        <begin position="222"/>
        <end position="266"/>
    </location>
</feature>
<organism evidence="7 8">
    <name type="scientific">Lentinula lateritia</name>
    <dbReference type="NCBI Taxonomy" id="40482"/>
    <lineage>
        <taxon>Eukaryota</taxon>
        <taxon>Fungi</taxon>
        <taxon>Dikarya</taxon>
        <taxon>Basidiomycota</taxon>
        <taxon>Agaricomycotina</taxon>
        <taxon>Agaricomycetes</taxon>
        <taxon>Agaricomycetidae</taxon>
        <taxon>Agaricales</taxon>
        <taxon>Marasmiineae</taxon>
        <taxon>Omphalotaceae</taxon>
        <taxon>Lentinula</taxon>
    </lineage>
</organism>
<evidence type="ECO:0000313" key="7">
    <source>
        <dbReference type="EMBL" id="KAJ4496277.1"/>
    </source>
</evidence>
<dbReference type="InterPro" id="IPR036864">
    <property type="entry name" value="Zn2-C6_fun-type_DNA-bd_sf"/>
</dbReference>
<feature type="compositionally biased region" description="Polar residues" evidence="5">
    <location>
        <begin position="1059"/>
        <end position="1068"/>
    </location>
</feature>
<evidence type="ECO:0000256" key="1">
    <source>
        <dbReference type="ARBA" id="ARBA00004123"/>
    </source>
</evidence>
<dbReference type="EMBL" id="JANVFS010000001">
    <property type="protein sequence ID" value="KAJ4496277.1"/>
    <property type="molecule type" value="Genomic_DNA"/>
</dbReference>
<feature type="compositionally biased region" description="Low complexity" evidence="5">
    <location>
        <begin position="1"/>
        <end position="14"/>
    </location>
</feature>
<feature type="compositionally biased region" description="Polar residues" evidence="5">
    <location>
        <begin position="1028"/>
        <end position="1051"/>
    </location>
</feature>
<evidence type="ECO:0000256" key="3">
    <source>
        <dbReference type="ARBA" id="ARBA00023125"/>
    </source>
</evidence>
<feature type="region of interest" description="Disordered" evidence="5">
    <location>
        <begin position="1"/>
        <end position="69"/>
    </location>
</feature>
<dbReference type="Proteomes" id="UP001150238">
    <property type="component" value="Unassembled WGS sequence"/>
</dbReference>
<feature type="compositionally biased region" description="Polar residues" evidence="5">
    <location>
        <begin position="15"/>
        <end position="27"/>
    </location>
</feature>
<dbReference type="Pfam" id="PF00172">
    <property type="entry name" value="Zn_clus"/>
    <property type="match status" value="1"/>
</dbReference>
<dbReference type="Pfam" id="PF04082">
    <property type="entry name" value="Fungal_trans"/>
    <property type="match status" value="1"/>
</dbReference>
<feature type="compositionally biased region" description="Low complexity" evidence="5">
    <location>
        <begin position="28"/>
        <end position="50"/>
    </location>
</feature>
<evidence type="ECO:0000256" key="5">
    <source>
        <dbReference type="SAM" id="MobiDB-lite"/>
    </source>
</evidence>
<dbReference type="CDD" id="cd00067">
    <property type="entry name" value="GAL4"/>
    <property type="match status" value="1"/>
</dbReference>
<evidence type="ECO:0000256" key="2">
    <source>
        <dbReference type="ARBA" id="ARBA00022723"/>
    </source>
</evidence>
<dbReference type="GO" id="GO:0008270">
    <property type="term" value="F:zinc ion binding"/>
    <property type="evidence" value="ECO:0007669"/>
    <property type="project" value="InterPro"/>
</dbReference>
<dbReference type="CDD" id="cd12148">
    <property type="entry name" value="fungal_TF_MHR"/>
    <property type="match status" value="1"/>
</dbReference>
<accession>A0A9W9B4Q3</accession>
<evidence type="ECO:0000313" key="8">
    <source>
        <dbReference type="Proteomes" id="UP001150238"/>
    </source>
</evidence>
<comment type="caution">
    <text evidence="7">The sequence shown here is derived from an EMBL/GenBank/DDBJ whole genome shotgun (WGS) entry which is preliminary data.</text>
</comment>
<name>A0A9W9B4Q3_9AGAR</name>
<dbReference type="SMART" id="SM00066">
    <property type="entry name" value="GAL4"/>
    <property type="match status" value="1"/>
</dbReference>
<gene>
    <name evidence="7" type="ORF">C8J55DRAFT_15830</name>
</gene>
<dbReference type="Gene3D" id="4.10.240.10">
    <property type="entry name" value="Zn(2)-C6 fungal-type DNA-binding domain"/>
    <property type="match status" value="1"/>
</dbReference>
<comment type="subcellular location">
    <subcellularLocation>
        <location evidence="1">Nucleus</location>
    </subcellularLocation>
</comment>
<dbReference type="InterPro" id="IPR007219">
    <property type="entry name" value="XnlR_reg_dom"/>
</dbReference>
<reference evidence="7" key="1">
    <citation type="submission" date="2022-08" db="EMBL/GenBank/DDBJ databases">
        <authorList>
            <consortium name="DOE Joint Genome Institute"/>
            <person name="Min B."/>
            <person name="Riley R."/>
            <person name="Sierra-Patev S."/>
            <person name="Naranjo-Ortiz M."/>
            <person name="Looney B."/>
            <person name="Konkel Z."/>
            <person name="Slot J.C."/>
            <person name="Sakamoto Y."/>
            <person name="Steenwyk J.L."/>
            <person name="Rokas A."/>
            <person name="Carro J."/>
            <person name="Camarero S."/>
            <person name="Ferreira P."/>
            <person name="Molpeceres G."/>
            <person name="Ruiz-Duenas F.J."/>
            <person name="Serrano A."/>
            <person name="Henrissat B."/>
            <person name="Drula E."/>
            <person name="Hughes K.W."/>
            <person name="Mata J.L."/>
            <person name="Ishikawa N.K."/>
            <person name="Vargas-Isla R."/>
            <person name="Ushijima S."/>
            <person name="Smith C.A."/>
            <person name="Ahrendt S."/>
            <person name="Andreopoulos W."/>
            <person name="He G."/>
            <person name="Labutti K."/>
            <person name="Lipzen A."/>
            <person name="Ng V."/>
            <person name="Sandor L."/>
            <person name="Barry K."/>
            <person name="Martinez A.T."/>
            <person name="Xiao Y."/>
            <person name="Gibbons J.G."/>
            <person name="Terashima K."/>
            <person name="Hibbett D.S."/>
            <person name="Grigoriev I.V."/>
        </authorList>
    </citation>
    <scope>NUCLEOTIDE SEQUENCE</scope>
    <source>
        <strain evidence="7">Sp2 HRB7682 ss15</strain>
    </source>
</reference>
<dbReference type="PROSITE" id="PS50048">
    <property type="entry name" value="ZN2_CY6_FUNGAL_2"/>
    <property type="match status" value="1"/>
</dbReference>
<evidence type="ECO:0000259" key="6">
    <source>
        <dbReference type="PROSITE" id="PS50048"/>
    </source>
</evidence>
<feature type="region of interest" description="Disordered" evidence="5">
    <location>
        <begin position="1027"/>
        <end position="1095"/>
    </location>
</feature>
<dbReference type="SUPFAM" id="SSF57701">
    <property type="entry name" value="Zn2/Cys6 DNA-binding domain"/>
    <property type="match status" value="1"/>
</dbReference>
<dbReference type="GO" id="GO:0003677">
    <property type="term" value="F:DNA binding"/>
    <property type="evidence" value="ECO:0007669"/>
    <property type="project" value="UniProtKB-KW"/>
</dbReference>
<dbReference type="GO" id="GO:0000981">
    <property type="term" value="F:DNA-binding transcription factor activity, RNA polymerase II-specific"/>
    <property type="evidence" value="ECO:0007669"/>
    <property type="project" value="InterPro"/>
</dbReference>
<dbReference type="PANTHER" id="PTHR46910:SF3">
    <property type="entry name" value="HALOTOLERANCE PROTEIN 9-RELATED"/>
    <property type="match status" value="1"/>
</dbReference>
<protein>
    <recommendedName>
        <fullName evidence="6">Zn(2)-C6 fungal-type domain-containing protein</fullName>
    </recommendedName>
</protein>
<feature type="compositionally biased region" description="Low complexity" evidence="5">
    <location>
        <begin position="186"/>
        <end position="195"/>
    </location>
</feature>
<feature type="region of interest" description="Disordered" evidence="5">
    <location>
        <begin position="144"/>
        <end position="210"/>
    </location>
</feature>
<evidence type="ECO:0000256" key="4">
    <source>
        <dbReference type="ARBA" id="ARBA00023242"/>
    </source>
</evidence>
<feature type="region of interest" description="Disordered" evidence="5">
    <location>
        <begin position="534"/>
        <end position="570"/>
    </location>
</feature>
<proteinExistence type="predicted"/>
<dbReference type="PROSITE" id="PS00463">
    <property type="entry name" value="ZN2_CY6_FUNGAL_1"/>
    <property type="match status" value="1"/>
</dbReference>
<dbReference type="GO" id="GO:0005634">
    <property type="term" value="C:nucleus"/>
    <property type="evidence" value="ECO:0007669"/>
    <property type="project" value="UniProtKB-SubCell"/>
</dbReference>
<keyword evidence="3" id="KW-0238">DNA-binding</keyword>
<dbReference type="GO" id="GO:0006351">
    <property type="term" value="P:DNA-templated transcription"/>
    <property type="evidence" value="ECO:0007669"/>
    <property type="project" value="InterPro"/>
</dbReference>
<dbReference type="PANTHER" id="PTHR46910">
    <property type="entry name" value="TRANSCRIPTION FACTOR PDR1"/>
    <property type="match status" value="1"/>
</dbReference>